<protein>
    <submittedName>
        <fullName evidence="3">TRAP transporter fused permease subunit</fullName>
    </submittedName>
</protein>
<feature type="transmembrane region" description="Helical" evidence="1">
    <location>
        <begin position="270"/>
        <end position="289"/>
    </location>
</feature>
<feature type="transmembrane region" description="Helical" evidence="1">
    <location>
        <begin position="697"/>
        <end position="716"/>
    </location>
</feature>
<accession>A0A932MM80</accession>
<feature type="transmembrane region" description="Helical" evidence="1">
    <location>
        <begin position="542"/>
        <end position="557"/>
    </location>
</feature>
<feature type="transmembrane region" description="Helical" evidence="1">
    <location>
        <begin position="26"/>
        <end position="46"/>
    </location>
</feature>
<feature type="transmembrane region" description="Helical" evidence="1">
    <location>
        <begin position="563"/>
        <end position="579"/>
    </location>
</feature>
<feature type="transmembrane region" description="Helical" evidence="1">
    <location>
        <begin position="367"/>
        <end position="389"/>
    </location>
</feature>
<reference evidence="3" key="1">
    <citation type="submission" date="2020-07" db="EMBL/GenBank/DDBJ databases">
        <title>Huge and variable diversity of episymbiotic CPR bacteria and DPANN archaea in groundwater ecosystems.</title>
        <authorList>
            <person name="He C.Y."/>
            <person name="Keren R."/>
            <person name="Whittaker M."/>
            <person name="Farag I.F."/>
            <person name="Doudna J."/>
            <person name="Cate J.H.D."/>
            <person name="Banfield J.F."/>
        </authorList>
    </citation>
    <scope>NUCLEOTIDE SEQUENCE</scope>
    <source>
        <strain evidence="3">NC_groundwater_763_Ag_S-0.2um_68_21</strain>
    </source>
</reference>
<feature type="transmembrane region" description="Helical" evidence="1">
    <location>
        <begin position="119"/>
        <end position="135"/>
    </location>
</feature>
<feature type="transmembrane region" description="Helical" evidence="1">
    <location>
        <begin position="672"/>
        <end position="691"/>
    </location>
</feature>
<feature type="transmembrane region" description="Helical" evidence="1">
    <location>
        <begin position="58"/>
        <end position="74"/>
    </location>
</feature>
<feature type="transmembrane region" description="Helical" evidence="1">
    <location>
        <begin position="201"/>
        <end position="219"/>
    </location>
</feature>
<feature type="transmembrane region" description="Helical" evidence="1">
    <location>
        <begin position="173"/>
        <end position="192"/>
    </location>
</feature>
<feature type="transmembrane region" description="Helical" evidence="1">
    <location>
        <begin position="86"/>
        <end position="107"/>
    </location>
</feature>
<feature type="transmembrane region" description="Helical" evidence="1">
    <location>
        <begin position="496"/>
        <end position="522"/>
    </location>
</feature>
<dbReference type="InterPro" id="IPR011853">
    <property type="entry name" value="TRAP_DctM-Dct_fused"/>
</dbReference>
<evidence type="ECO:0000313" key="4">
    <source>
        <dbReference type="Proteomes" id="UP000782312"/>
    </source>
</evidence>
<gene>
    <name evidence="3" type="ORF">HYZ11_10330</name>
</gene>
<dbReference type="InterPro" id="IPR010656">
    <property type="entry name" value="DctM"/>
</dbReference>
<dbReference type="NCBIfam" id="TIGR02123">
    <property type="entry name" value="TRAP_fused"/>
    <property type="match status" value="1"/>
</dbReference>
<feature type="transmembrane region" description="Helical" evidence="1">
    <location>
        <begin position="324"/>
        <end position="341"/>
    </location>
</feature>
<feature type="transmembrane region" description="Helical" evidence="1">
    <location>
        <begin position="634"/>
        <end position="660"/>
    </location>
</feature>
<evidence type="ECO:0000313" key="3">
    <source>
        <dbReference type="EMBL" id="MBI3127989.1"/>
    </source>
</evidence>
<name>A0A932MM80_UNCTE</name>
<keyword evidence="1" id="KW-0812">Transmembrane</keyword>
<comment type="caution">
    <text evidence="3">The sequence shown here is derived from an EMBL/GenBank/DDBJ whole genome shotgun (WGS) entry which is preliminary data.</text>
</comment>
<keyword evidence="1" id="KW-0472">Membrane</keyword>
<feature type="transmembrane region" description="Helical" evidence="1">
    <location>
        <begin position="762"/>
        <end position="783"/>
    </location>
</feature>
<dbReference type="PANTHER" id="PTHR43849:SF2">
    <property type="entry name" value="BLL3936 PROTEIN"/>
    <property type="match status" value="1"/>
</dbReference>
<feature type="transmembrane region" description="Helical" evidence="1">
    <location>
        <begin position="723"/>
        <end position="742"/>
    </location>
</feature>
<dbReference type="Pfam" id="PF06808">
    <property type="entry name" value="DctM"/>
    <property type="match status" value="1"/>
</dbReference>
<feature type="transmembrane region" description="Helical" evidence="1">
    <location>
        <begin position="142"/>
        <end position="161"/>
    </location>
</feature>
<proteinExistence type="predicted"/>
<dbReference type="EMBL" id="JACPUR010000022">
    <property type="protein sequence ID" value="MBI3127989.1"/>
    <property type="molecule type" value="Genomic_DNA"/>
</dbReference>
<sequence>MNERAADLGEDTPSLISSGHPYLRRLGILTICVAVLSALYHITAVYLLPLPAEQHPNMHLLLAFVIILLGGFASRPDEIGAAVERLRALPILYFLSLVAAVFFFYFITVLGEEWRDRSVRWVYAIPFAVWALMMIQERQWGALGLWLLSMVPSLFLFVFWGSLPYNVQAPQSWWLLLAVSVPVGWVLFEVFYRPGEGLRRAAVPLAALFASLGLAAWRILLWANQADGTRLIGYLWPLLPLAALIFWSKREMHRRWAGFPRHRLPASMDLGVNAGLLALGVGACIYLFYSHDTMSERVGTPNFTDTRAGFMLIFLVSELCRRSFGPPLPVLAVIAILYGLWGNLLPDPFDHGGSGWIELVAKLSTDFIGGVLGFLVVISATFIIMFLILGTFLQESGAGKFFVQFALGLFGRLRAGAALSAVGASALMGTVSGSAAGNVITTGTFTIPLMKRIGISPHIAAAAEAAASSGGQIMPPVMGAGAFIMSELIEVPYIKLIAYAAIPAVLYFLTVGINIQLAAGILDLKPLPRDEVPDWKVELRGGWFYLVPLAFLVYFLVEGRTPVFAGVMAIFIMVAIWLYRRAAEFLARLRVGDRILPDDLWVFVPISFWLYLVIVYSLVLALEDWAGLPVPLEAPAAAGAALVSALALGAVGAALGYPFIRLAGGRPMLGEVERGWLVIYPAGAAIMLWIFGWNAGTAGLCILLAALGLWAVRRGYGLRPISVIPWIFAAIWAAAFGLQYGLYQSFPALYEVAEYLRPFGFLYHSAILFAFAALIQRAILAAAPPRSPEGADRPGVWEVAAISCNPLLYLRRAGRQGRRGPDVEAARGAAGWLDDIRRALEAGGRQGAEFAVTLATIEIVVQVLSITGVGNKFAFMVETL</sequence>
<organism evidence="3 4">
    <name type="scientific">Tectimicrobiota bacterium</name>
    <dbReference type="NCBI Taxonomy" id="2528274"/>
    <lineage>
        <taxon>Bacteria</taxon>
        <taxon>Pseudomonadati</taxon>
        <taxon>Nitrospinota/Tectimicrobiota group</taxon>
        <taxon>Candidatus Tectimicrobiota</taxon>
    </lineage>
</organism>
<feature type="non-terminal residue" evidence="3">
    <location>
        <position position="880"/>
    </location>
</feature>
<keyword evidence="1" id="KW-1133">Transmembrane helix</keyword>
<feature type="domain" description="TRAP C4-dicarboxylate transport system permease DctM subunit" evidence="2">
    <location>
        <begin position="312"/>
        <end position="580"/>
    </location>
</feature>
<evidence type="ECO:0000259" key="2">
    <source>
        <dbReference type="Pfam" id="PF06808"/>
    </source>
</evidence>
<evidence type="ECO:0000256" key="1">
    <source>
        <dbReference type="SAM" id="Phobius"/>
    </source>
</evidence>
<feature type="transmembrane region" description="Helical" evidence="1">
    <location>
        <begin position="231"/>
        <end position="249"/>
    </location>
</feature>
<dbReference type="PANTHER" id="PTHR43849">
    <property type="entry name" value="BLL3936 PROTEIN"/>
    <property type="match status" value="1"/>
</dbReference>
<dbReference type="AlphaFoldDB" id="A0A932MM80"/>
<feature type="transmembrane region" description="Helical" evidence="1">
    <location>
        <begin position="600"/>
        <end position="622"/>
    </location>
</feature>
<dbReference type="Proteomes" id="UP000782312">
    <property type="component" value="Unassembled WGS sequence"/>
</dbReference>